<gene>
    <name evidence="7" type="ORF">GBAR_LOCUS31500</name>
</gene>
<dbReference type="PROSITE" id="PS50020">
    <property type="entry name" value="WW_DOMAIN_2"/>
    <property type="match status" value="2"/>
</dbReference>
<dbReference type="AlphaFoldDB" id="A0AA35U368"/>
<accession>A0AA35U368</accession>
<dbReference type="Pfam" id="PF00397">
    <property type="entry name" value="WW"/>
    <property type="match status" value="2"/>
</dbReference>
<feature type="region of interest" description="Disordered" evidence="5">
    <location>
        <begin position="1"/>
        <end position="46"/>
    </location>
</feature>
<dbReference type="SUPFAM" id="SSF51045">
    <property type="entry name" value="WW domain"/>
    <property type="match status" value="2"/>
</dbReference>
<evidence type="ECO:0000256" key="1">
    <source>
        <dbReference type="ARBA" id="ARBA00004496"/>
    </source>
</evidence>
<protein>
    <submittedName>
        <fullName evidence="7">E3 ubiquitin-protein ligase pub3</fullName>
    </submittedName>
</protein>
<comment type="subcellular location">
    <subcellularLocation>
        <location evidence="1">Cytoplasm</location>
    </subcellularLocation>
</comment>
<evidence type="ECO:0000256" key="2">
    <source>
        <dbReference type="ARBA" id="ARBA00022490"/>
    </source>
</evidence>
<keyword evidence="2" id="KW-0963">Cytoplasm</keyword>
<keyword evidence="4" id="KW-0175">Coiled coil</keyword>
<keyword evidence="3" id="KW-0597">Phosphoprotein</keyword>
<dbReference type="SMART" id="SM00456">
    <property type="entry name" value="WW"/>
    <property type="match status" value="2"/>
</dbReference>
<evidence type="ECO:0000259" key="6">
    <source>
        <dbReference type="PROSITE" id="PS50020"/>
    </source>
</evidence>
<dbReference type="Gene3D" id="2.20.70.10">
    <property type="match status" value="2"/>
</dbReference>
<dbReference type="InterPro" id="IPR036020">
    <property type="entry name" value="WW_dom_sf"/>
</dbReference>
<dbReference type="GO" id="GO:0005737">
    <property type="term" value="C:cytoplasm"/>
    <property type="evidence" value="ECO:0007669"/>
    <property type="project" value="UniProtKB-SubCell"/>
</dbReference>
<dbReference type="InterPro" id="IPR051105">
    <property type="entry name" value="WWC/KIBRA_Hippo_Reg"/>
</dbReference>
<keyword evidence="8" id="KW-1185">Reference proteome</keyword>
<feature type="domain" description="WW" evidence="6">
    <location>
        <begin position="79"/>
        <end position="112"/>
    </location>
</feature>
<organism evidence="7 8">
    <name type="scientific">Geodia barretti</name>
    <name type="common">Barrett's horny sponge</name>
    <dbReference type="NCBI Taxonomy" id="519541"/>
    <lineage>
        <taxon>Eukaryota</taxon>
        <taxon>Metazoa</taxon>
        <taxon>Porifera</taxon>
        <taxon>Demospongiae</taxon>
        <taxon>Heteroscleromorpha</taxon>
        <taxon>Tetractinellida</taxon>
        <taxon>Astrophorina</taxon>
        <taxon>Geodiidae</taxon>
        <taxon>Geodia</taxon>
    </lineage>
</organism>
<evidence type="ECO:0000256" key="4">
    <source>
        <dbReference type="SAM" id="Coils"/>
    </source>
</evidence>
<dbReference type="PANTHER" id="PTHR14791">
    <property type="entry name" value="BOMB/KIRA PROTEINS"/>
    <property type="match status" value="1"/>
</dbReference>
<name>A0AA35U368_GEOBA</name>
<dbReference type="PROSITE" id="PS01159">
    <property type="entry name" value="WW_DOMAIN_1"/>
    <property type="match status" value="1"/>
</dbReference>
<dbReference type="PANTHER" id="PTHR14791:SF29">
    <property type="entry name" value="PROTEIN KIBRA"/>
    <property type="match status" value="1"/>
</dbReference>
<proteinExistence type="predicted"/>
<dbReference type="CDD" id="cd00201">
    <property type="entry name" value="WW"/>
    <property type="match status" value="2"/>
</dbReference>
<feature type="domain" description="WW" evidence="6">
    <location>
        <begin position="33"/>
        <end position="67"/>
    </location>
</feature>
<dbReference type="Proteomes" id="UP001174909">
    <property type="component" value="Unassembled WGS sequence"/>
</dbReference>
<dbReference type="InterPro" id="IPR001202">
    <property type="entry name" value="WW_dom"/>
</dbReference>
<feature type="coiled-coil region" evidence="4">
    <location>
        <begin position="119"/>
        <end position="153"/>
    </location>
</feature>
<reference evidence="7" key="1">
    <citation type="submission" date="2023-03" db="EMBL/GenBank/DDBJ databases">
        <authorList>
            <person name="Steffen K."/>
            <person name="Cardenas P."/>
        </authorList>
    </citation>
    <scope>NUCLEOTIDE SEQUENCE</scope>
</reference>
<evidence type="ECO:0000256" key="3">
    <source>
        <dbReference type="ARBA" id="ARBA00022553"/>
    </source>
</evidence>
<comment type="caution">
    <text evidence="7">The sequence shown here is derived from an EMBL/GenBank/DDBJ whole genome shotgun (WGS) entry which is preliminary data.</text>
</comment>
<evidence type="ECO:0000313" key="8">
    <source>
        <dbReference type="Proteomes" id="UP001174909"/>
    </source>
</evidence>
<sequence>MCFSMNGEGPPPETEGEADIVADSLEPGQVHEGPLPPGWERKTDVRTGRPYYENHHTETTSWIDPRSLRPVPLEDFHWKTLPPSWERQLTDSGDVYYVCHDTQTTHWDSPRGLRLIKQLKELTAFLQHQKHLIKEKEEELTKKRELLLEKNTTLASLPTSSQQVTTVDTLQLEPTEPIDIEEEGVEPGLSVGESPDDVINDIMSLNEEVEVMNDEVSVVRSQLKKLADIVGHAQYEDIGEEDEHEAAAKLSVDLSSEYLHFKSVESKLHEIIQSLEELRQKRGFSSTPLPYMMQLPPLRVGEGAGQEAWLHTLPDRLTGKTNCEMRVERCLLREMIKYTEELQQRLATMYGRAMTSHGSGWSQVLEELSALDFTPLQDQWLLEGSSLQEKLDKFVPQD</sequence>
<evidence type="ECO:0000313" key="7">
    <source>
        <dbReference type="EMBL" id="CAI8057862.1"/>
    </source>
</evidence>
<evidence type="ECO:0000256" key="5">
    <source>
        <dbReference type="SAM" id="MobiDB-lite"/>
    </source>
</evidence>
<dbReference type="EMBL" id="CASHTH010004480">
    <property type="protein sequence ID" value="CAI8057862.1"/>
    <property type="molecule type" value="Genomic_DNA"/>
</dbReference>